<evidence type="ECO:0000256" key="1">
    <source>
        <dbReference type="SAM" id="MobiDB-lite"/>
    </source>
</evidence>
<keyword evidence="4" id="KW-1185">Reference proteome</keyword>
<dbReference type="InterPro" id="IPR024079">
    <property type="entry name" value="MetalloPept_cat_dom_sf"/>
</dbReference>
<evidence type="ECO:0000256" key="2">
    <source>
        <dbReference type="SAM" id="SignalP"/>
    </source>
</evidence>
<sequence length="346" mass="38509">MRGLQIAWLLAGFLVTLSLAADTTLPPLGQWKIDESCRDHYEFLKNGFQDALSMAETARKSLDEVLQPRPKKSKEVKEWNRKYKNVLTMFGLKVDPKSGNKKTDEHFKQIYCKSTRDPSAPPALEKGEDGDNSAAVAQDEEDNKMKNKQKPDFDKGYVGAWYWKGRLLWKKKVPRDTTSRDPGSCSEPGVMGVTTPIRDMVQFCPEAFTDDTKGIPSPVGYTVDKSKTRLGLFTNSVSKLFLHEFAHYYGAESEGPGEPITAGLPDQQGLSADGKLIYLKKGKEVLKDEKVTGYEASGLSKKAVYGLTALMRLSSTKYKTEPGKSNSGPWFSTRTADSYALFAVME</sequence>
<dbReference type="AlphaFoldDB" id="A0A8H4XG26"/>
<feature type="chain" id="PRO_5034457152" evidence="2">
    <location>
        <begin position="21"/>
        <end position="346"/>
    </location>
</feature>
<dbReference type="Proteomes" id="UP000635477">
    <property type="component" value="Unassembled WGS sequence"/>
</dbReference>
<keyword evidence="2" id="KW-0732">Signal</keyword>
<evidence type="ECO:0000313" key="3">
    <source>
        <dbReference type="EMBL" id="KAF4973115.1"/>
    </source>
</evidence>
<reference evidence="3" key="1">
    <citation type="journal article" date="2020" name="BMC Genomics">
        <title>Correction to: Identification and distribution of gene clusters required for synthesis of sphingolipid metabolism inhibitors in diverse species of the filamentous fungus Fusarium.</title>
        <authorList>
            <person name="Kim H.S."/>
            <person name="Lohmar J.M."/>
            <person name="Busman M."/>
            <person name="Brown D.W."/>
            <person name="Naumann T.A."/>
            <person name="Divon H.H."/>
            <person name="Lysoe E."/>
            <person name="Uhlig S."/>
            <person name="Proctor R.H."/>
        </authorList>
    </citation>
    <scope>NUCLEOTIDE SEQUENCE</scope>
    <source>
        <strain evidence="3">NRRL 22465</strain>
    </source>
</reference>
<organism evidence="3 4">
    <name type="scientific">Fusarium zealandicum</name>
    <dbReference type="NCBI Taxonomy" id="1053134"/>
    <lineage>
        <taxon>Eukaryota</taxon>
        <taxon>Fungi</taxon>
        <taxon>Dikarya</taxon>
        <taxon>Ascomycota</taxon>
        <taxon>Pezizomycotina</taxon>
        <taxon>Sordariomycetes</taxon>
        <taxon>Hypocreomycetidae</taxon>
        <taxon>Hypocreales</taxon>
        <taxon>Nectriaceae</taxon>
        <taxon>Fusarium</taxon>
        <taxon>Fusarium staphyleae species complex</taxon>
    </lineage>
</organism>
<evidence type="ECO:0000313" key="4">
    <source>
        <dbReference type="Proteomes" id="UP000635477"/>
    </source>
</evidence>
<dbReference type="GO" id="GO:0008237">
    <property type="term" value="F:metallopeptidase activity"/>
    <property type="evidence" value="ECO:0007669"/>
    <property type="project" value="InterPro"/>
</dbReference>
<comment type="caution">
    <text evidence="3">The sequence shown here is derived from an EMBL/GenBank/DDBJ whole genome shotgun (WGS) entry which is preliminary data.</text>
</comment>
<reference evidence="3" key="2">
    <citation type="submission" date="2020-05" db="EMBL/GenBank/DDBJ databases">
        <authorList>
            <person name="Kim H.-S."/>
            <person name="Proctor R.H."/>
            <person name="Brown D.W."/>
        </authorList>
    </citation>
    <scope>NUCLEOTIDE SEQUENCE</scope>
    <source>
        <strain evidence="3">NRRL 22465</strain>
    </source>
</reference>
<accession>A0A8H4XG26</accession>
<dbReference type="EMBL" id="JABEYC010000872">
    <property type="protein sequence ID" value="KAF4973115.1"/>
    <property type="molecule type" value="Genomic_DNA"/>
</dbReference>
<dbReference type="OrthoDB" id="5039373at2759"/>
<proteinExistence type="predicted"/>
<name>A0A8H4XG26_9HYPO</name>
<dbReference type="Gene3D" id="3.40.390.10">
    <property type="entry name" value="Collagenase (Catalytic Domain)"/>
    <property type="match status" value="1"/>
</dbReference>
<gene>
    <name evidence="3" type="ORF">FZEAL_9403</name>
</gene>
<feature type="signal peptide" evidence="2">
    <location>
        <begin position="1"/>
        <end position="20"/>
    </location>
</feature>
<feature type="region of interest" description="Disordered" evidence="1">
    <location>
        <begin position="111"/>
        <end position="151"/>
    </location>
</feature>
<protein>
    <submittedName>
        <fullName evidence="3">Uncharacterized protein</fullName>
    </submittedName>
</protein>